<dbReference type="InterPro" id="IPR000897">
    <property type="entry name" value="SRP54_GTPase_dom"/>
</dbReference>
<evidence type="ECO:0000256" key="3">
    <source>
        <dbReference type="ARBA" id="ARBA00014919"/>
    </source>
</evidence>
<protein>
    <recommendedName>
        <fullName evidence="3">Flagellar biosynthesis protein FlhF</fullName>
    </recommendedName>
    <alternativeName>
        <fullName evidence="13">Flagella-associated GTP-binding protein</fullName>
    </alternativeName>
</protein>
<comment type="subcellular location">
    <subcellularLocation>
        <location evidence="1">Cell membrane</location>
        <topology evidence="1">Peripheral membrane protein</topology>
        <orientation evidence="1">Cytoplasmic side</orientation>
    </subcellularLocation>
</comment>
<evidence type="ECO:0000256" key="9">
    <source>
        <dbReference type="ARBA" id="ARBA00023134"/>
    </source>
</evidence>
<dbReference type="SMART" id="SM00382">
    <property type="entry name" value="AAA"/>
    <property type="match status" value="1"/>
</dbReference>
<dbReference type="AlphaFoldDB" id="A0A645G5M6"/>
<keyword evidence="16" id="KW-0966">Cell projection</keyword>
<dbReference type="FunFam" id="3.40.50.300:FF:000695">
    <property type="entry name" value="Flagellar biosynthesis regulator FlhF"/>
    <property type="match status" value="1"/>
</dbReference>
<evidence type="ECO:0000256" key="13">
    <source>
        <dbReference type="ARBA" id="ARBA00030866"/>
    </source>
</evidence>
<comment type="similarity">
    <text evidence="2">Belongs to the GTP-binding SRP family.</text>
</comment>
<evidence type="ECO:0000256" key="11">
    <source>
        <dbReference type="ARBA" id="ARBA00023225"/>
    </source>
</evidence>
<keyword evidence="4" id="KW-0813">Transport</keyword>
<dbReference type="PANTHER" id="PTHR43134:SF3">
    <property type="entry name" value="FLAGELLAR BIOSYNTHESIS PROTEIN FLHF"/>
    <property type="match status" value="1"/>
</dbReference>
<evidence type="ECO:0000256" key="2">
    <source>
        <dbReference type="ARBA" id="ARBA00008531"/>
    </source>
</evidence>
<dbReference type="InterPro" id="IPR027417">
    <property type="entry name" value="P-loop_NTPase"/>
</dbReference>
<dbReference type="GO" id="GO:0005047">
    <property type="term" value="F:signal recognition particle binding"/>
    <property type="evidence" value="ECO:0007669"/>
    <property type="project" value="TreeGrafter"/>
</dbReference>
<keyword evidence="5" id="KW-1003">Cell membrane</keyword>
<feature type="domain" description="AAA+ ATPase" evidence="14">
    <location>
        <begin position="29"/>
        <end position="175"/>
    </location>
</feature>
<dbReference type="CDD" id="cd17873">
    <property type="entry name" value="FlhF"/>
    <property type="match status" value="1"/>
</dbReference>
<evidence type="ECO:0000256" key="1">
    <source>
        <dbReference type="ARBA" id="ARBA00004413"/>
    </source>
</evidence>
<dbReference type="InterPro" id="IPR047040">
    <property type="entry name" value="FlhF__GTPase_dom"/>
</dbReference>
<evidence type="ECO:0000259" key="15">
    <source>
        <dbReference type="SMART" id="SM00962"/>
    </source>
</evidence>
<dbReference type="GO" id="GO:0003924">
    <property type="term" value="F:GTPase activity"/>
    <property type="evidence" value="ECO:0007669"/>
    <property type="project" value="InterPro"/>
</dbReference>
<evidence type="ECO:0000259" key="14">
    <source>
        <dbReference type="SMART" id="SM00382"/>
    </source>
</evidence>
<name>A0A645G5M6_9ZZZZ</name>
<dbReference type="Gene3D" id="1.20.120.1380">
    <property type="entry name" value="Flagellar FlhF biosynthesis protein, N domain"/>
    <property type="match status" value="1"/>
</dbReference>
<sequence length="222" mass="24642">MDARPDDAMHSILKDMLGTPHTIRCTKYRQKVVMLVGPTGVGKTTTLVKLASAMIYKEKLNVGIINTDVYRVAAQEHLKAYSEILGTQYLTIYKPLEIADALESMDKMDIVLIDTAGKVSRDREYQKELTCLVESGKIDEVYLAVSASTSAAVLRTIFTDYGFLSDFHVIVTKMDEVGGNGILYFIANESGRSLSYLTTGQNVPDDIMKVDPDEMARKIMGR</sequence>
<evidence type="ECO:0000313" key="16">
    <source>
        <dbReference type="EMBL" id="MPN21955.1"/>
    </source>
</evidence>
<dbReference type="SMART" id="SM00962">
    <property type="entry name" value="SRP54"/>
    <property type="match status" value="1"/>
</dbReference>
<dbReference type="Gene3D" id="3.40.50.300">
    <property type="entry name" value="P-loop containing nucleotide triphosphate hydrolases"/>
    <property type="match status" value="1"/>
</dbReference>
<gene>
    <name evidence="16" type="primary">flhF_8</name>
    <name evidence="16" type="ORF">SDC9_169337</name>
</gene>
<accession>A0A645G5M6</accession>
<dbReference type="Pfam" id="PF00448">
    <property type="entry name" value="SRP54"/>
    <property type="match status" value="1"/>
</dbReference>
<evidence type="ECO:0000256" key="6">
    <source>
        <dbReference type="ARBA" id="ARBA00022741"/>
    </source>
</evidence>
<dbReference type="InterPro" id="IPR003593">
    <property type="entry name" value="AAA+_ATPase"/>
</dbReference>
<evidence type="ECO:0000256" key="4">
    <source>
        <dbReference type="ARBA" id="ARBA00022448"/>
    </source>
</evidence>
<feature type="domain" description="SRP54-type proteins GTP-binding" evidence="15">
    <location>
        <begin position="30"/>
        <end position="221"/>
    </location>
</feature>
<proteinExistence type="inferred from homology"/>
<dbReference type="EMBL" id="VSSQ01070077">
    <property type="protein sequence ID" value="MPN21955.1"/>
    <property type="molecule type" value="Genomic_DNA"/>
</dbReference>
<keyword evidence="11" id="KW-1006">Bacterial flagellum protein export</keyword>
<dbReference type="PANTHER" id="PTHR43134">
    <property type="entry name" value="SIGNAL RECOGNITION PARTICLE RECEPTOR SUBUNIT ALPHA"/>
    <property type="match status" value="1"/>
</dbReference>
<evidence type="ECO:0000256" key="12">
    <source>
        <dbReference type="ARBA" id="ARBA00025337"/>
    </source>
</evidence>
<keyword evidence="7" id="KW-1005">Bacterial flagellum biogenesis</keyword>
<comment type="function">
    <text evidence="12">Necessary for flagellar biosynthesis. May be involved in translocation of the flagellum.</text>
</comment>
<organism evidence="16">
    <name type="scientific">bioreactor metagenome</name>
    <dbReference type="NCBI Taxonomy" id="1076179"/>
    <lineage>
        <taxon>unclassified sequences</taxon>
        <taxon>metagenomes</taxon>
        <taxon>ecological metagenomes</taxon>
    </lineage>
</organism>
<dbReference type="GO" id="GO:0005886">
    <property type="term" value="C:plasma membrane"/>
    <property type="evidence" value="ECO:0007669"/>
    <property type="project" value="UniProtKB-SubCell"/>
</dbReference>
<keyword evidence="10" id="KW-0472">Membrane</keyword>
<evidence type="ECO:0000256" key="5">
    <source>
        <dbReference type="ARBA" id="ARBA00022475"/>
    </source>
</evidence>
<keyword evidence="8" id="KW-0653">Protein transport</keyword>
<dbReference type="GO" id="GO:0015031">
    <property type="term" value="P:protein transport"/>
    <property type="evidence" value="ECO:0007669"/>
    <property type="project" value="UniProtKB-KW"/>
</dbReference>
<dbReference type="GO" id="GO:0006614">
    <property type="term" value="P:SRP-dependent cotranslational protein targeting to membrane"/>
    <property type="evidence" value="ECO:0007669"/>
    <property type="project" value="InterPro"/>
</dbReference>
<evidence type="ECO:0000256" key="10">
    <source>
        <dbReference type="ARBA" id="ARBA00023136"/>
    </source>
</evidence>
<keyword evidence="6" id="KW-0547">Nucleotide-binding</keyword>
<keyword evidence="16" id="KW-0282">Flagellum</keyword>
<evidence type="ECO:0000256" key="8">
    <source>
        <dbReference type="ARBA" id="ARBA00022927"/>
    </source>
</evidence>
<evidence type="ECO:0000256" key="7">
    <source>
        <dbReference type="ARBA" id="ARBA00022795"/>
    </source>
</evidence>
<reference evidence="16" key="1">
    <citation type="submission" date="2019-08" db="EMBL/GenBank/DDBJ databases">
        <authorList>
            <person name="Kucharzyk K."/>
            <person name="Murdoch R.W."/>
            <person name="Higgins S."/>
            <person name="Loffler F."/>
        </authorList>
    </citation>
    <scope>NUCLEOTIDE SEQUENCE</scope>
</reference>
<comment type="caution">
    <text evidence="16">The sequence shown here is derived from an EMBL/GenBank/DDBJ whole genome shotgun (WGS) entry which is preliminary data.</text>
</comment>
<keyword evidence="16" id="KW-0969">Cilium</keyword>
<dbReference type="GO" id="GO:0044781">
    <property type="term" value="P:bacterial-type flagellum organization"/>
    <property type="evidence" value="ECO:0007669"/>
    <property type="project" value="UniProtKB-KW"/>
</dbReference>
<dbReference type="GO" id="GO:0005525">
    <property type="term" value="F:GTP binding"/>
    <property type="evidence" value="ECO:0007669"/>
    <property type="project" value="UniProtKB-KW"/>
</dbReference>
<keyword evidence="9" id="KW-0342">GTP-binding</keyword>
<dbReference type="SUPFAM" id="SSF52540">
    <property type="entry name" value="P-loop containing nucleoside triphosphate hydrolases"/>
    <property type="match status" value="1"/>
</dbReference>